<gene>
    <name evidence="1" type="ORF">PIB30_049827</name>
</gene>
<protein>
    <submittedName>
        <fullName evidence="1">Uncharacterized protein</fullName>
    </submittedName>
</protein>
<name>A0ABU6WHA7_9FABA</name>
<comment type="caution">
    <text evidence="1">The sequence shown here is derived from an EMBL/GenBank/DDBJ whole genome shotgun (WGS) entry which is preliminary data.</text>
</comment>
<dbReference type="EMBL" id="JASCZI010181580">
    <property type="protein sequence ID" value="MED6184679.1"/>
    <property type="molecule type" value="Genomic_DNA"/>
</dbReference>
<sequence length="120" mass="13750">MDCSSIPNFLPQINDKSLISSFAIRTVQHRATTRASITSSPLPLCCVFVTSSRLRGQLRPYHLEVHWLSRFVAVLHRIDVFAHLKPPLQWRVVGQREDAMVVAREIGSLEIFIVWDIWGL</sequence>
<reference evidence="1 2" key="1">
    <citation type="journal article" date="2023" name="Plants (Basel)">
        <title>Bridging the Gap: Combining Genomics and Transcriptomics Approaches to Understand Stylosanthes scabra, an Orphan Legume from the Brazilian Caatinga.</title>
        <authorList>
            <person name="Ferreira-Neto J.R.C."/>
            <person name="da Silva M.D."/>
            <person name="Binneck E."/>
            <person name="de Melo N.F."/>
            <person name="da Silva R.H."/>
            <person name="de Melo A.L.T.M."/>
            <person name="Pandolfi V."/>
            <person name="Bustamante F.O."/>
            <person name="Brasileiro-Vidal A.C."/>
            <person name="Benko-Iseppon A.M."/>
        </authorList>
    </citation>
    <scope>NUCLEOTIDE SEQUENCE [LARGE SCALE GENOMIC DNA]</scope>
    <source>
        <tissue evidence="1">Leaves</tissue>
    </source>
</reference>
<dbReference type="Proteomes" id="UP001341840">
    <property type="component" value="Unassembled WGS sequence"/>
</dbReference>
<evidence type="ECO:0000313" key="1">
    <source>
        <dbReference type="EMBL" id="MED6184679.1"/>
    </source>
</evidence>
<keyword evidence="2" id="KW-1185">Reference proteome</keyword>
<proteinExistence type="predicted"/>
<evidence type="ECO:0000313" key="2">
    <source>
        <dbReference type="Proteomes" id="UP001341840"/>
    </source>
</evidence>
<accession>A0ABU6WHA7</accession>
<organism evidence="1 2">
    <name type="scientific">Stylosanthes scabra</name>
    <dbReference type="NCBI Taxonomy" id="79078"/>
    <lineage>
        <taxon>Eukaryota</taxon>
        <taxon>Viridiplantae</taxon>
        <taxon>Streptophyta</taxon>
        <taxon>Embryophyta</taxon>
        <taxon>Tracheophyta</taxon>
        <taxon>Spermatophyta</taxon>
        <taxon>Magnoliopsida</taxon>
        <taxon>eudicotyledons</taxon>
        <taxon>Gunneridae</taxon>
        <taxon>Pentapetalae</taxon>
        <taxon>rosids</taxon>
        <taxon>fabids</taxon>
        <taxon>Fabales</taxon>
        <taxon>Fabaceae</taxon>
        <taxon>Papilionoideae</taxon>
        <taxon>50 kb inversion clade</taxon>
        <taxon>dalbergioids sensu lato</taxon>
        <taxon>Dalbergieae</taxon>
        <taxon>Pterocarpus clade</taxon>
        <taxon>Stylosanthes</taxon>
    </lineage>
</organism>